<name>A0A1M5V5A1_9FLAO</name>
<keyword evidence="1" id="KW-0472">Membrane</keyword>
<dbReference type="STRING" id="1195760.SAMN05444281_1521"/>
<evidence type="ECO:0000256" key="1">
    <source>
        <dbReference type="SAM" id="Phobius"/>
    </source>
</evidence>
<feature type="transmembrane region" description="Helical" evidence="1">
    <location>
        <begin position="53"/>
        <end position="72"/>
    </location>
</feature>
<evidence type="ECO:0000313" key="3">
    <source>
        <dbReference type="Proteomes" id="UP000184109"/>
    </source>
</evidence>
<gene>
    <name evidence="2" type="ORF">SAMN05444281_1521</name>
</gene>
<accession>A0A1M5V5A1</accession>
<keyword evidence="1" id="KW-1133">Transmembrane helix</keyword>
<reference evidence="3" key="1">
    <citation type="submission" date="2016-11" db="EMBL/GenBank/DDBJ databases">
        <authorList>
            <person name="Varghese N."/>
            <person name="Submissions S."/>
        </authorList>
    </citation>
    <scope>NUCLEOTIDE SEQUENCE [LARGE SCALE GENOMIC DNA]</scope>
    <source>
        <strain evidence="3">DSM 100572</strain>
    </source>
</reference>
<dbReference type="AlphaFoldDB" id="A0A1M5V5A1"/>
<dbReference type="RefSeq" id="WP_073120157.1">
    <property type="nucleotide sequence ID" value="NZ_BMEN01000003.1"/>
</dbReference>
<organism evidence="2 3">
    <name type="scientific">Wenyingzhuangia marina</name>
    <dbReference type="NCBI Taxonomy" id="1195760"/>
    <lineage>
        <taxon>Bacteria</taxon>
        <taxon>Pseudomonadati</taxon>
        <taxon>Bacteroidota</taxon>
        <taxon>Flavobacteriia</taxon>
        <taxon>Flavobacteriales</taxon>
        <taxon>Flavobacteriaceae</taxon>
        <taxon>Wenyingzhuangia</taxon>
    </lineage>
</organism>
<proteinExistence type="predicted"/>
<sequence>MDKKRHNERKRTSKRKNRILDRPKLFFILLGTIFILFGVFIGEVKISDYTFPFYYPILFGLFLELLSILIFVKQKQIKDLNG</sequence>
<dbReference type="Proteomes" id="UP000184109">
    <property type="component" value="Unassembled WGS sequence"/>
</dbReference>
<evidence type="ECO:0000313" key="2">
    <source>
        <dbReference type="EMBL" id="SHH70415.1"/>
    </source>
</evidence>
<keyword evidence="1" id="KW-0812">Transmembrane</keyword>
<keyword evidence="3" id="KW-1185">Reference proteome</keyword>
<feature type="transmembrane region" description="Helical" evidence="1">
    <location>
        <begin position="21"/>
        <end position="41"/>
    </location>
</feature>
<dbReference type="EMBL" id="FQXQ01000003">
    <property type="protein sequence ID" value="SHH70415.1"/>
    <property type="molecule type" value="Genomic_DNA"/>
</dbReference>
<evidence type="ECO:0008006" key="4">
    <source>
        <dbReference type="Google" id="ProtNLM"/>
    </source>
</evidence>
<protein>
    <recommendedName>
        <fullName evidence="4">DUF3098 domain-containing protein</fullName>
    </recommendedName>
</protein>